<sequence>MIKKSIRPLVVGNWKMNGLRASLEKIEKIAQGIEINSCHIDVVICPPATLMDAASRLCDKYSLIIGAQDCHMNEFGAYTGDISASMLADCGAQCVILGHSERRIGHQESSKIVQCKVKSACNAGLDPIICIGETGEEYRSGKTFEVLQRQLDCSFPDDFKSSRPIVAYEPVWAIGTGNFPSIAELDKTHSFVRRVLLDRFPEEGQKMRILYGGSVSIANVKDFSLIENIDGLLVGGASLQDESFLKIIEIFERGYVDYFFKNVSL</sequence>
<keyword evidence="5 9" id="KW-0312">Gluconeogenesis</keyword>
<dbReference type="Proteomes" id="UP000035503">
    <property type="component" value="Chromosome"/>
</dbReference>
<evidence type="ECO:0000256" key="2">
    <source>
        <dbReference type="ARBA" id="ARBA00004680"/>
    </source>
</evidence>
<feature type="binding site" evidence="9">
    <location>
        <position position="175"/>
    </location>
    <ligand>
        <name>substrate</name>
    </ligand>
</feature>
<evidence type="ECO:0000256" key="1">
    <source>
        <dbReference type="ARBA" id="ARBA00000148"/>
    </source>
</evidence>
<comment type="pathway">
    <text evidence="3">Carbohydrate metabolism; erythritol degradation.</text>
</comment>
<comment type="subunit">
    <text evidence="9 10">Homodimer.</text>
</comment>
<dbReference type="UniPathway" id="UPA01066"/>
<dbReference type="GO" id="GO:0006096">
    <property type="term" value="P:glycolytic process"/>
    <property type="evidence" value="ECO:0007669"/>
    <property type="project" value="UniProtKB-UniRule"/>
</dbReference>
<comment type="catalytic activity">
    <reaction evidence="9 10">
        <text>D-glyceraldehyde 3-phosphate = dihydroxyacetone phosphate</text>
        <dbReference type="Rhea" id="RHEA:18585"/>
        <dbReference type="ChEBI" id="CHEBI:57642"/>
        <dbReference type="ChEBI" id="CHEBI:59776"/>
        <dbReference type="EC" id="5.3.1.1"/>
    </reaction>
</comment>
<dbReference type="NCBIfam" id="TIGR00419">
    <property type="entry name" value="tim"/>
    <property type="match status" value="1"/>
</dbReference>
<dbReference type="SUPFAM" id="SSF51351">
    <property type="entry name" value="Triosephosphate isomerase (TIM)"/>
    <property type="match status" value="1"/>
</dbReference>
<gene>
    <name evidence="9" type="primary">tpiA</name>
    <name evidence="11" type="ORF">G293_00370</name>
</gene>
<evidence type="ECO:0000256" key="3">
    <source>
        <dbReference type="ARBA" id="ARBA00004939"/>
    </source>
</evidence>
<dbReference type="EC" id="5.3.1.1" evidence="9 10"/>
<dbReference type="HAMAP" id="MF_00147_B">
    <property type="entry name" value="TIM_B"/>
    <property type="match status" value="1"/>
</dbReference>
<dbReference type="InterPro" id="IPR013785">
    <property type="entry name" value="Aldolase_TIM"/>
</dbReference>
<dbReference type="UniPathway" id="UPA00138"/>
<evidence type="ECO:0000313" key="11">
    <source>
        <dbReference type="EMBL" id="AKK19729.1"/>
    </source>
</evidence>
<dbReference type="GO" id="GO:0005829">
    <property type="term" value="C:cytosol"/>
    <property type="evidence" value="ECO:0007669"/>
    <property type="project" value="TreeGrafter"/>
</dbReference>
<dbReference type="PANTHER" id="PTHR21139">
    <property type="entry name" value="TRIOSEPHOSPHATE ISOMERASE"/>
    <property type="match status" value="1"/>
</dbReference>
<comment type="subcellular location">
    <subcellularLocation>
        <location evidence="9 10">Cytoplasm</location>
    </subcellularLocation>
</comment>
<evidence type="ECO:0000256" key="7">
    <source>
        <dbReference type="ARBA" id="ARBA00023152"/>
    </source>
</evidence>
<comment type="pathway">
    <text evidence="2 9 10">Carbohydrate degradation; glycolysis; D-glyceraldehyde 3-phosphate from glycerone phosphate: step 1/1.</text>
</comment>
<keyword evidence="8 9" id="KW-0413">Isomerase</keyword>
<dbReference type="InterPro" id="IPR022896">
    <property type="entry name" value="TrioseP_Isoase_bac/euk"/>
</dbReference>
<dbReference type="UniPathway" id="UPA00109">
    <property type="reaction ID" value="UER00189"/>
</dbReference>
<dbReference type="GO" id="GO:0046166">
    <property type="term" value="P:glyceraldehyde-3-phosphate biosynthetic process"/>
    <property type="evidence" value="ECO:0007669"/>
    <property type="project" value="TreeGrafter"/>
</dbReference>
<dbReference type="AlphaFoldDB" id="A0A0G3I1J7"/>
<dbReference type="InterPro" id="IPR020861">
    <property type="entry name" value="Triosephosphate_isomerase_AS"/>
</dbReference>
<keyword evidence="12" id="KW-1185">Reference proteome</keyword>
<dbReference type="KEGG" id="lau:G293_00370"/>
<comment type="pathway">
    <text evidence="9 10">Carbohydrate biosynthesis; gluconeogenesis.</text>
</comment>
<dbReference type="PANTHER" id="PTHR21139:SF42">
    <property type="entry name" value="TRIOSEPHOSPHATE ISOMERASE"/>
    <property type="match status" value="1"/>
</dbReference>
<reference evidence="11 12" key="1">
    <citation type="journal article" date="2015" name="Genome Announc.">
        <title>Complete Genome Sequence of 'Candidatus Liberibacter africanus,' a Bacterium Associated with Citrus Huanglongbing.</title>
        <authorList>
            <person name="Lin H."/>
            <person name="Pietersen G."/>
            <person name="Han C."/>
            <person name="Read D.A."/>
            <person name="Lou B."/>
            <person name="Gupta G."/>
            <person name="Civerolo E.L."/>
        </authorList>
    </citation>
    <scope>NUCLEOTIDE SEQUENCE [LARGE SCALE GENOMIC DNA]</scope>
    <source>
        <strain evidence="11 12">PTSAPSY</strain>
    </source>
</reference>
<dbReference type="GO" id="GO:0004807">
    <property type="term" value="F:triose-phosphate isomerase activity"/>
    <property type="evidence" value="ECO:0007669"/>
    <property type="project" value="UniProtKB-UniRule"/>
</dbReference>
<keyword evidence="6 9" id="KW-0963">Cytoplasm</keyword>
<dbReference type="GO" id="GO:0006094">
    <property type="term" value="P:gluconeogenesis"/>
    <property type="evidence" value="ECO:0007669"/>
    <property type="project" value="UniProtKB-UniRule"/>
</dbReference>
<evidence type="ECO:0000256" key="9">
    <source>
        <dbReference type="HAMAP-Rule" id="MF_00147"/>
    </source>
</evidence>
<dbReference type="Gene3D" id="3.20.20.70">
    <property type="entry name" value="Aldolase class I"/>
    <property type="match status" value="1"/>
</dbReference>
<dbReference type="STRING" id="1277257.G293_00370"/>
<organism evidence="11 12">
    <name type="scientific">Candidatus Liberibacter africanus PTSAPSY</name>
    <dbReference type="NCBI Taxonomy" id="1277257"/>
    <lineage>
        <taxon>Bacteria</taxon>
        <taxon>Pseudomonadati</taxon>
        <taxon>Pseudomonadota</taxon>
        <taxon>Alphaproteobacteria</taxon>
        <taxon>Hyphomicrobiales</taxon>
        <taxon>Rhizobiaceae</taxon>
        <taxon>Liberibacter</taxon>
    </lineage>
</organism>
<evidence type="ECO:0000256" key="4">
    <source>
        <dbReference type="ARBA" id="ARBA00007422"/>
    </source>
</evidence>
<accession>A0A0G3I1J7</accession>
<evidence type="ECO:0000313" key="12">
    <source>
        <dbReference type="Proteomes" id="UP000035503"/>
    </source>
</evidence>
<dbReference type="FunFam" id="3.20.20.70:FF:000016">
    <property type="entry name" value="Triosephosphate isomerase"/>
    <property type="match status" value="1"/>
</dbReference>
<comment type="catalytic activity">
    <reaction evidence="1">
        <text>L-erythrulose 1-phosphate = D-erythrulose 4-phosphate</text>
        <dbReference type="Rhea" id="RHEA:49588"/>
        <dbReference type="ChEBI" id="CHEBI:58002"/>
        <dbReference type="ChEBI" id="CHEBI:90796"/>
        <dbReference type="EC" id="5.3.1.33"/>
    </reaction>
</comment>
<comment type="similarity">
    <text evidence="4 9 10">Belongs to the triosephosphate isomerase family.</text>
</comment>
<dbReference type="InterPro" id="IPR000652">
    <property type="entry name" value="Triosephosphate_isomerase"/>
</dbReference>
<keyword evidence="7 9" id="KW-0324">Glycolysis</keyword>
<evidence type="ECO:0000256" key="5">
    <source>
        <dbReference type="ARBA" id="ARBA00022432"/>
    </source>
</evidence>
<dbReference type="CDD" id="cd00311">
    <property type="entry name" value="TIM"/>
    <property type="match status" value="1"/>
</dbReference>
<proteinExistence type="inferred from homology"/>
<dbReference type="Pfam" id="PF00121">
    <property type="entry name" value="TIM"/>
    <property type="match status" value="1"/>
</dbReference>
<dbReference type="PATRIC" id="fig|1277257.4.peg.85"/>
<dbReference type="PROSITE" id="PS51440">
    <property type="entry name" value="TIM_2"/>
    <property type="match status" value="1"/>
</dbReference>
<feature type="binding site" evidence="9">
    <location>
        <begin position="235"/>
        <end position="236"/>
    </location>
    <ligand>
        <name>substrate</name>
    </ligand>
</feature>
<feature type="active site" description="Proton acceptor" evidence="9">
    <location>
        <position position="169"/>
    </location>
</feature>
<evidence type="ECO:0000256" key="8">
    <source>
        <dbReference type="ARBA" id="ARBA00023235"/>
    </source>
</evidence>
<evidence type="ECO:0000256" key="6">
    <source>
        <dbReference type="ARBA" id="ARBA00022490"/>
    </source>
</evidence>
<evidence type="ECO:0000256" key="10">
    <source>
        <dbReference type="RuleBase" id="RU363013"/>
    </source>
</evidence>
<name>A0A0G3I1J7_LIBAF</name>
<feature type="active site" description="Electrophile" evidence="9">
    <location>
        <position position="99"/>
    </location>
</feature>
<protein>
    <recommendedName>
        <fullName evidence="9 10">Triosephosphate isomerase</fullName>
        <shortName evidence="9">TIM</shortName>
        <shortName evidence="9">TPI</shortName>
        <ecNumber evidence="9 10">5.3.1.1</ecNumber>
    </recommendedName>
    <alternativeName>
        <fullName evidence="9">Triose-phosphate isomerase</fullName>
    </alternativeName>
</protein>
<dbReference type="PROSITE" id="PS00171">
    <property type="entry name" value="TIM_1"/>
    <property type="match status" value="1"/>
</dbReference>
<comment type="function">
    <text evidence="9">Involved in the gluconeogenesis. Catalyzes stereospecifically the conversion of dihydroxyacetone phosphate (DHAP) to D-glyceraldehyde-3-phosphate (G3P).</text>
</comment>
<dbReference type="InterPro" id="IPR035990">
    <property type="entry name" value="TIM_sf"/>
</dbReference>
<feature type="binding site" evidence="9">
    <location>
        <position position="214"/>
    </location>
    <ligand>
        <name>substrate</name>
    </ligand>
</feature>
<feature type="binding site" evidence="9">
    <location>
        <begin position="13"/>
        <end position="15"/>
    </location>
    <ligand>
        <name>substrate</name>
    </ligand>
</feature>
<dbReference type="GO" id="GO:0019563">
    <property type="term" value="P:glycerol catabolic process"/>
    <property type="evidence" value="ECO:0007669"/>
    <property type="project" value="TreeGrafter"/>
</dbReference>
<dbReference type="EMBL" id="CP004021">
    <property type="protein sequence ID" value="AKK19729.1"/>
    <property type="molecule type" value="Genomic_DNA"/>
</dbReference>